<gene>
    <name evidence="6" type="ORF">LZC94_45495</name>
</gene>
<evidence type="ECO:0000256" key="3">
    <source>
        <dbReference type="ARBA" id="ARBA00023237"/>
    </source>
</evidence>
<evidence type="ECO:0000256" key="1">
    <source>
        <dbReference type="ARBA" id="ARBA00004442"/>
    </source>
</evidence>
<dbReference type="SUPFAM" id="SSF103088">
    <property type="entry name" value="OmpA-like"/>
    <property type="match status" value="1"/>
</dbReference>
<dbReference type="Pfam" id="PF00691">
    <property type="entry name" value="OmpA"/>
    <property type="match status" value="1"/>
</dbReference>
<protein>
    <submittedName>
        <fullName evidence="6">OmpA family protein</fullName>
    </submittedName>
</protein>
<dbReference type="PRINTS" id="PR01021">
    <property type="entry name" value="OMPADOMAIN"/>
</dbReference>
<evidence type="ECO:0000259" key="5">
    <source>
        <dbReference type="PROSITE" id="PS51123"/>
    </source>
</evidence>
<evidence type="ECO:0000313" key="6">
    <source>
        <dbReference type="EMBL" id="WXB20326.1"/>
    </source>
</evidence>
<evidence type="ECO:0000256" key="2">
    <source>
        <dbReference type="ARBA" id="ARBA00023136"/>
    </source>
</evidence>
<dbReference type="InterPro" id="IPR006664">
    <property type="entry name" value="OMP_bac"/>
</dbReference>
<evidence type="ECO:0000313" key="7">
    <source>
        <dbReference type="Proteomes" id="UP001370348"/>
    </source>
</evidence>
<organism evidence="6 7">
    <name type="scientific">Pendulispora albinea</name>
    <dbReference type="NCBI Taxonomy" id="2741071"/>
    <lineage>
        <taxon>Bacteria</taxon>
        <taxon>Pseudomonadati</taxon>
        <taxon>Myxococcota</taxon>
        <taxon>Myxococcia</taxon>
        <taxon>Myxococcales</taxon>
        <taxon>Sorangiineae</taxon>
        <taxon>Pendulisporaceae</taxon>
        <taxon>Pendulispora</taxon>
    </lineage>
</organism>
<dbReference type="PANTHER" id="PTHR30329:SF21">
    <property type="entry name" value="LIPOPROTEIN YIAD-RELATED"/>
    <property type="match status" value="1"/>
</dbReference>
<dbReference type="Gene3D" id="3.30.1330.60">
    <property type="entry name" value="OmpA-like domain"/>
    <property type="match status" value="1"/>
</dbReference>
<feature type="domain" description="OmpA-like" evidence="5">
    <location>
        <begin position="8"/>
        <end position="125"/>
    </location>
</feature>
<sequence length="126" mass="13491">MAVAKPVATPQAAASPFTLHFDVNARNPNDEAGTELDAVAALLTSNPALHVNIDGHSDRNGTANYNDQLSRARADAVAEALMRRGIARSRIVTLGHGARAPVDKGTDLESFARNRRVEVRIEGRKP</sequence>
<comment type="subcellular location">
    <subcellularLocation>
        <location evidence="1">Cell outer membrane</location>
    </subcellularLocation>
</comment>
<accession>A0ABZ2MCV6</accession>
<dbReference type="Proteomes" id="UP001370348">
    <property type="component" value="Chromosome"/>
</dbReference>
<name>A0ABZ2MCV6_9BACT</name>
<keyword evidence="2 4" id="KW-0472">Membrane</keyword>
<dbReference type="InterPro" id="IPR036737">
    <property type="entry name" value="OmpA-like_sf"/>
</dbReference>
<dbReference type="EMBL" id="CP089984">
    <property type="protein sequence ID" value="WXB20326.1"/>
    <property type="molecule type" value="Genomic_DNA"/>
</dbReference>
<dbReference type="PANTHER" id="PTHR30329">
    <property type="entry name" value="STATOR ELEMENT OF FLAGELLAR MOTOR COMPLEX"/>
    <property type="match status" value="1"/>
</dbReference>
<dbReference type="PROSITE" id="PS51123">
    <property type="entry name" value="OMPA_2"/>
    <property type="match status" value="1"/>
</dbReference>
<evidence type="ECO:0000256" key="4">
    <source>
        <dbReference type="PROSITE-ProRule" id="PRU00473"/>
    </source>
</evidence>
<dbReference type="InterPro" id="IPR050330">
    <property type="entry name" value="Bact_OuterMem_StrucFunc"/>
</dbReference>
<dbReference type="InterPro" id="IPR006665">
    <property type="entry name" value="OmpA-like"/>
</dbReference>
<proteinExistence type="predicted"/>
<dbReference type="CDD" id="cd07185">
    <property type="entry name" value="OmpA_C-like"/>
    <property type="match status" value="1"/>
</dbReference>
<reference evidence="6 7" key="1">
    <citation type="submission" date="2021-12" db="EMBL/GenBank/DDBJ databases">
        <title>Discovery of the Pendulisporaceae a myxobacterial family with distinct sporulation behavior and unique specialized metabolism.</title>
        <authorList>
            <person name="Garcia R."/>
            <person name="Popoff A."/>
            <person name="Bader C.D."/>
            <person name="Loehr J."/>
            <person name="Walesch S."/>
            <person name="Walt C."/>
            <person name="Boldt J."/>
            <person name="Bunk B."/>
            <person name="Haeckl F.J.F.P.J."/>
            <person name="Gunesch A.P."/>
            <person name="Birkelbach J."/>
            <person name="Nuebel U."/>
            <person name="Pietschmann T."/>
            <person name="Bach T."/>
            <person name="Mueller R."/>
        </authorList>
    </citation>
    <scope>NUCLEOTIDE SEQUENCE [LARGE SCALE GENOMIC DNA]</scope>
    <source>
        <strain evidence="6 7">MSr11954</strain>
    </source>
</reference>
<keyword evidence="7" id="KW-1185">Reference proteome</keyword>
<keyword evidence="3" id="KW-0998">Cell outer membrane</keyword>